<feature type="domain" description="Phage shock protein PspC N-terminal" evidence="7">
    <location>
        <begin position="2"/>
        <end position="61"/>
    </location>
</feature>
<evidence type="ECO:0000256" key="1">
    <source>
        <dbReference type="ARBA" id="ARBA00004162"/>
    </source>
</evidence>
<sequence length="65" mass="7298">MKKLVRPLHDRMFAGVLSGIAKYVQMDATVVRLIFIGLLLITGVMPFALLYVLAIFVIPNEEIHT</sequence>
<evidence type="ECO:0000256" key="4">
    <source>
        <dbReference type="ARBA" id="ARBA00022989"/>
    </source>
</evidence>
<dbReference type="InterPro" id="IPR007168">
    <property type="entry name" value="Phageshock_PspC_N"/>
</dbReference>
<comment type="caution">
    <text evidence="8">The sequence shown here is derived from an EMBL/GenBank/DDBJ whole genome shotgun (WGS) entry which is preliminary data.</text>
</comment>
<keyword evidence="9" id="KW-1185">Reference proteome</keyword>
<organism evidence="8 9">
    <name type="scientific">Anoxybacteroides tepidamans</name>
    <dbReference type="NCBI Taxonomy" id="265948"/>
    <lineage>
        <taxon>Bacteria</taxon>
        <taxon>Bacillati</taxon>
        <taxon>Bacillota</taxon>
        <taxon>Bacilli</taxon>
        <taxon>Bacillales</taxon>
        <taxon>Anoxybacillaceae</taxon>
        <taxon>Anoxybacteroides</taxon>
    </lineage>
</organism>
<evidence type="ECO:0000256" key="3">
    <source>
        <dbReference type="ARBA" id="ARBA00022692"/>
    </source>
</evidence>
<dbReference type="Pfam" id="PF04024">
    <property type="entry name" value="PspC"/>
    <property type="match status" value="1"/>
</dbReference>
<dbReference type="GO" id="GO:0005886">
    <property type="term" value="C:plasma membrane"/>
    <property type="evidence" value="ECO:0007669"/>
    <property type="project" value="UniProtKB-SubCell"/>
</dbReference>
<dbReference type="InterPro" id="IPR052027">
    <property type="entry name" value="PspC"/>
</dbReference>
<comment type="subcellular location">
    <subcellularLocation>
        <location evidence="1">Cell membrane</location>
        <topology evidence="1">Single-pass membrane protein</topology>
    </subcellularLocation>
</comment>
<dbReference type="PANTHER" id="PTHR33885">
    <property type="entry name" value="PHAGE SHOCK PROTEIN C"/>
    <property type="match status" value="1"/>
</dbReference>
<dbReference type="AlphaFoldDB" id="A0A7W8IPE4"/>
<evidence type="ECO:0000256" key="5">
    <source>
        <dbReference type="ARBA" id="ARBA00023136"/>
    </source>
</evidence>
<evidence type="ECO:0000313" key="9">
    <source>
        <dbReference type="Proteomes" id="UP000520011"/>
    </source>
</evidence>
<feature type="transmembrane region" description="Helical" evidence="6">
    <location>
        <begin position="33"/>
        <end position="58"/>
    </location>
</feature>
<keyword evidence="4 6" id="KW-1133">Transmembrane helix</keyword>
<keyword evidence="3 6" id="KW-0812">Transmembrane</keyword>
<evidence type="ECO:0000259" key="7">
    <source>
        <dbReference type="Pfam" id="PF04024"/>
    </source>
</evidence>
<evidence type="ECO:0000256" key="6">
    <source>
        <dbReference type="SAM" id="Phobius"/>
    </source>
</evidence>
<dbReference type="EMBL" id="JACHEP010000005">
    <property type="protein sequence ID" value="MBB5324290.1"/>
    <property type="molecule type" value="Genomic_DNA"/>
</dbReference>
<proteinExistence type="predicted"/>
<evidence type="ECO:0000256" key="2">
    <source>
        <dbReference type="ARBA" id="ARBA00022475"/>
    </source>
</evidence>
<dbReference type="Proteomes" id="UP000520011">
    <property type="component" value="Unassembled WGS sequence"/>
</dbReference>
<keyword evidence="5 6" id="KW-0472">Membrane</keyword>
<dbReference type="RefSeq" id="WP_183252898.1">
    <property type="nucleotide sequence ID" value="NZ_JACHEP010000005.1"/>
</dbReference>
<gene>
    <name evidence="8" type="ORF">HNQ34_001383</name>
</gene>
<evidence type="ECO:0000313" key="8">
    <source>
        <dbReference type="EMBL" id="MBB5324290.1"/>
    </source>
</evidence>
<accession>A0A7W8IPE4</accession>
<keyword evidence="2" id="KW-1003">Cell membrane</keyword>
<name>A0A7W8IPE4_9BACL</name>
<reference evidence="8 9" key="1">
    <citation type="submission" date="2020-08" db="EMBL/GenBank/DDBJ databases">
        <title>Genomic Encyclopedia of Type Strains, Phase IV (KMG-IV): sequencing the most valuable type-strain genomes for metagenomic binning, comparative biology and taxonomic classification.</title>
        <authorList>
            <person name="Goeker M."/>
        </authorList>
    </citation>
    <scope>NUCLEOTIDE SEQUENCE [LARGE SCALE GENOMIC DNA]</scope>
    <source>
        <strain evidence="8 9">DSM 16325</strain>
    </source>
</reference>
<protein>
    <submittedName>
        <fullName evidence="8">Phage shock protein PspC (Stress-responsive transcriptional regulator)</fullName>
    </submittedName>
</protein>
<dbReference type="PANTHER" id="PTHR33885:SF3">
    <property type="entry name" value="PHAGE SHOCK PROTEIN C"/>
    <property type="match status" value="1"/>
</dbReference>